<evidence type="ECO:0000256" key="8">
    <source>
        <dbReference type="ARBA" id="ARBA00068031"/>
    </source>
</evidence>
<dbReference type="CDD" id="cd01885">
    <property type="entry name" value="EF2"/>
    <property type="match status" value="1"/>
</dbReference>
<dbReference type="InterPro" id="IPR014721">
    <property type="entry name" value="Ribsml_uS5_D2-typ_fold_subgr"/>
</dbReference>
<feature type="region of interest" description="Disordered" evidence="10">
    <location>
        <begin position="824"/>
        <end position="858"/>
    </location>
</feature>
<keyword evidence="6" id="KW-0342">GTP-binding</keyword>
<dbReference type="STRING" id="105231.A0A1Y1HZX6"/>
<dbReference type="PRINTS" id="PR00315">
    <property type="entry name" value="ELONGATNFCT"/>
</dbReference>
<dbReference type="GO" id="GO:0043022">
    <property type="term" value="F:ribosome binding"/>
    <property type="evidence" value="ECO:0000318"/>
    <property type="project" value="GO_Central"/>
</dbReference>
<keyword evidence="3" id="KW-0690">Ribosome biogenesis</keyword>
<dbReference type="CDD" id="cd04096">
    <property type="entry name" value="eEF2_snRNP_like_C"/>
    <property type="match status" value="1"/>
</dbReference>
<keyword evidence="13" id="KW-1185">Reference proteome</keyword>
<evidence type="ECO:0000259" key="11">
    <source>
        <dbReference type="PROSITE" id="PS51722"/>
    </source>
</evidence>
<keyword evidence="4" id="KW-0547">Nucleotide-binding</keyword>
<keyword evidence="12" id="KW-0648">Protein biosynthesis</keyword>
<evidence type="ECO:0000256" key="1">
    <source>
        <dbReference type="ARBA" id="ARBA00004496"/>
    </source>
</evidence>
<keyword evidence="2" id="KW-0963">Cytoplasm</keyword>
<dbReference type="AlphaFoldDB" id="A0A1Y1HZX6"/>
<dbReference type="InterPro" id="IPR005225">
    <property type="entry name" value="Small_GTP-bd"/>
</dbReference>
<dbReference type="CDD" id="cd16268">
    <property type="entry name" value="EF2_II"/>
    <property type="match status" value="1"/>
</dbReference>
<keyword evidence="5" id="KW-0378">Hydrolase</keyword>
<dbReference type="SMART" id="SM00838">
    <property type="entry name" value="EFG_C"/>
    <property type="match status" value="1"/>
</dbReference>
<dbReference type="OMA" id="FARCDIQ"/>
<feature type="compositionally biased region" description="Basic and acidic residues" evidence="10">
    <location>
        <begin position="445"/>
        <end position="460"/>
    </location>
</feature>
<feature type="compositionally biased region" description="Polar residues" evidence="10">
    <location>
        <begin position="911"/>
        <end position="927"/>
    </location>
</feature>
<dbReference type="Gene3D" id="3.30.70.240">
    <property type="match status" value="1"/>
</dbReference>
<evidence type="ECO:0000256" key="6">
    <source>
        <dbReference type="ARBA" id="ARBA00023134"/>
    </source>
</evidence>
<feature type="compositionally biased region" description="Low complexity" evidence="10">
    <location>
        <begin position="841"/>
        <end position="854"/>
    </location>
</feature>
<dbReference type="InterPro" id="IPR027417">
    <property type="entry name" value="P-loop_NTPase"/>
</dbReference>
<reference evidence="12 13" key="1">
    <citation type="journal article" date="2014" name="Nat. Commun.">
        <title>Klebsormidium flaccidum genome reveals primary factors for plant terrestrial adaptation.</title>
        <authorList>
            <person name="Hori K."/>
            <person name="Maruyama F."/>
            <person name="Fujisawa T."/>
            <person name="Togashi T."/>
            <person name="Yamamoto N."/>
            <person name="Seo M."/>
            <person name="Sato S."/>
            <person name="Yamada T."/>
            <person name="Mori H."/>
            <person name="Tajima N."/>
            <person name="Moriyama T."/>
            <person name="Ikeuchi M."/>
            <person name="Watanabe M."/>
            <person name="Wada H."/>
            <person name="Kobayashi K."/>
            <person name="Saito M."/>
            <person name="Masuda T."/>
            <person name="Sasaki-Sekimoto Y."/>
            <person name="Mashiguchi K."/>
            <person name="Awai K."/>
            <person name="Shimojima M."/>
            <person name="Masuda S."/>
            <person name="Iwai M."/>
            <person name="Nobusawa T."/>
            <person name="Narise T."/>
            <person name="Kondo S."/>
            <person name="Saito H."/>
            <person name="Sato R."/>
            <person name="Murakawa M."/>
            <person name="Ihara Y."/>
            <person name="Oshima-Yamada Y."/>
            <person name="Ohtaka K."/>
            <person name="Satoh M."/>
            <person name="Sonobe K."/>
            <person name="Ishii M."/>
            <person name="Ohtani R."/>
            <person name="Kanamori-Sato M."/>
            <person name="Honoki R."/>
            <person name="Miyazaki D."/>
            <person name="Mochizuki H."/>
            <person name="Umetsu J."/>
            <person name="Higashi K."/>
            <person name="Shibata D."/>
            <person name="Kamiya Y."/>
            <person name="Sato N."/>
            <person name="Nakamura Y."/>
            <person name="Tabata S."/>
            <person name="Ida S."/>
            <person name="Kurokawa K."/>
            <person name="Ohta H."/>
        </authorList>
    </citation>
    <scope>NUCLEOTIDE SEQUENCE [LARGE SCALE GENOMIC DNA]</scope>
    <source>
        <strain evidence="12 13">NIES-2285</strain>
    </source>
</reference>
<dbReference type="InterPro" id="IPR000795">
    <property type="entry name" value="T_Tr_GTP-bd_dom"/>
</dbReference>
<evidence type="ECO:0000256" key="4">
    <source>
        <dbReference type="ARBA" id="ARBA00022741"/>
    </source>
</evidence>
<comment type="catalytic activity">
    <reaction evidence="7">
        <text>GTP + H2O = GDP + phosphate + H(+)</text>
        <dbReference type="Rhea" id="RHEA:19669"/>
        <dbReference type="ChEBI" id="CHEBI:15377"/>
        <dbReference type="ChEBI" id="CHEBI:15378"/>
        <dbReference type="ChEBI" id="CHEBI:37565"/>
        <dbReference type="ChEBI" id="CHEBI:43474"/>
        <dbReference type="ChEBI" id="CHEBI:58189"/>
    </reaction>
</comment>
<gene>
    <name evidence="12" type="ORF">KFL_001420070</name>
</gene>
<evidence type="ECO:0000256" key="9">
    <source>
        <dbReference type="ARBA" id="ARBA00081809"/>
    </source>
</evidence>
<protein>
    <recommendedName>
        <fullName evidence="8">Ribosome assembly protein 1</fullName>
    </recommendedName>
    <alternativeName>
        <fullName evidence="9">Elongation factor-like 1</fullName>
    </alternativeName>
</protein>
<dbReference type="InterPro" id="IPR009000">
    <property type="entry name" value="Transl_B-barrel_sf"/>
</dbReference>
<accession>A0A1Y1HZX6</accession>
<evidence type="ECO:0000256" key="3">
    <source>
        <dbReference type="ARBA" id="ARBA00022517"/>
    </source>
</evidence>
<feature type="region of interest" description="Disordered" evidence="10">
    <location>
        <begin position="871"/>
        <end position="942"/>
    </location>
</feature>
<evidence type="ECO:0000256" key="2">
    <source>
        <dbReference type="ARBA" id="ARBA00022490"/>
    </source>
</evidence>
<comment type="subcellular location">
    <subcellularLocation>
        <location evidence="1">Cytoplasm</location>
    </subcellularLocation>
</comment>
<feature type="region of interest" description="Disordered" evidence="10">
    <location>
        <begin position="717"/>
        <end position="787"/>
    </location>
</feature>
<dbReference type="Proteomes" id="UP000054558">
    <property type="component" value="Unassembled WGS sequence"/>
</dbReference>
<evidence type="ECO:0000313" key="13">
    <source>
        <dbReference type="Proteomes" id="UP000054558"/>
    </source>
</evidence>
<dbReference type="Gene3D" id="3.90.1430.10">
    <property type="entry name" value="Yeast translation eEF2 (G' domain)"/>
    <property type="match status" value="1"/>
</dbReference>
<dbReference type="GO" id="GO:0005829">
    <property type="term" value="C:cytosol"/>
    <property type="evidence" value="ECO:0000318"/>
    <property type="project" value="GO_Central"/>
</dbReference>
<dbReference type="Gene3D" id="3.30.230.10">
    <property type="match status" value="1"/>
</dbReference>
<dbReference type="Gene3D" id="2.40.30.10">
    <property type="entry name" value="Translation factors"/>
    <property type="match status" value="1"/>
</dbReference>
<evidence type="ECO:0000313" key="12">
    <source>
        <dbReference type="EMBL" id="GAQ83282.1"/>
    </source>
</evidence>
<dbReference type="SUPFAM" id="SSF54980">
    <property type="entry name" value="EF-G C-terminal domain-like"/>
    <property type="match status" value="2"/>
</dbReference>
<sequence length="1172" mass="126495">MSITASVEQLAALQARPECIRNICVLAHVDHGKTTLSDNLIACNGLIHPKMVGKLRYMDYREDEQERGITMKSSSISLLFRPKQPAAYDAKCPEYLVNLIDSPGHVDFCSEVSTAARLSDGGLVLVDVAEGVHIQTHAVLRQAWEERVRPCLVLNKIDRLIMELRLTPLEAYERMKAIIAEVNNIINGFRSEKWISDVDAVLAGPNTDGVNGPEDGGEEQDELLDEDEEDAFAPEKGNVAFASAMDGWAFRIEQFAELYASKLGASEKALRRALWGDRYYHPKTKKIVGRKAAAGRLKPMFAQFCLEPVWQAYTAVLDSEEQERGEKVAKIVRAMNLAVPARDLQHKDTRVALQAVMSRWLPLSEAVLGMVVSCLPGPREAQADRLPRLLPKRLVRASAPTQLVEEIARIDTAVENCDGVPGAPCMVFVSKMIAVPFEQLPRRPPGREYHLDQADVRGSEDTDAGPSGKGECFVAFARVFSGRLREGQRVFVLSGGYDPTDPEGSKRHIQEAVVEGLFLIMGRGLEAVDSIPAGNVCGILGLGQHILKAATLTNTRAAWPMASMMFQAAPIVRVAVEPADPADIPALVRGLRLLNRADPFVEVLVSGSGEHVIGAAGEVHLERCIRDLQERFAKIKLEVSPPLVAFRETISEPEPASDRAVTKWGARKRLAASPLVEDSTPDGRCTVRVRVVRLPGGITTVLDEHAELLRGILTEEGGSSAGRRRGGAEAAGKEEEDPVSVLRDRLIQAAEEADAESEGSDVRGEGTDARPVGSDTKLGGTGAKPGGLEARTLTWRKLLEGMWGLGPRGVGPNVLLVPEVWRPDVGKLPGGVREEGKEGGAARSARSPSPAVSAGLERGVLVTEEPTVSGRLGLLQKRKTPPTAGSVDVGESSGASKGPDSAVPSALETGALSNDESNALSPDQDVSGQDFEDGVRSGVTSADRDLSAQELAESAVSSVVNGFQLATAAGPLCEEPLWGLGFIVEAVVKAESGEAENEDRATTGHGPFSGQVITAVREACRKAVLAANPRLAEAMYLCEVSTTAEALGQVYAVLGKRRARVLKEEMREGTAMFTVHAHMPVADSFGFADELRRKTSGAASPQLVLSHWEALPEDPFFVPRTEEELEEFGDGIGLAQNIARRMMDKVRRRKGLPVEEKIVEHATKQRTRAKKV</sequence>
<evidence type="ECO:0000256" key="7">
    <source>
        <dbReference type="ARBA" id="ARBA00048548"/>
    </source>
</evidence>
<dbReference type="SUPFAM" id="SSF50447">
    <property type="entry name" value="Translation proteins"/>
    <property type="match status" value="1"/>
</dbReference>
<dbReference type="GO" id="GO:0005525">
    <property type="term" value="F:GTP binding"/>
    <property type="evidence" value="ECO:0007669"/>
    <property type="project" value="UniProtKB-KW"/>
</dbReference>
<evidence type="ECO:0000256" key="5">
    <source>
        <dbReference type="ARBA" id="ARBA00022801"/>
    </source>
</evidence>
<dbReference type="CDD" id="cd16261">
    <property type="entry name" value="EF2_snRNP_III"/>
    <property type="match status" value="1"/>
</dbReference>
<dbReference type="Pfam" id="PF00009">
    <property type="entry name" value="GTP_EFTU"/>
    <property type="match status" value="1"/>
</dbReference>
<dbReference type="FunFam" id="3.30.70.240:FF:000006">
    <property type="entry name" value="Elongation factor like GTPase 1"/>
    <property type="match status" value="1"/>
</dbReference>
<dbReference type="GO" id="GO:0003924">
    <property type="term" value="F:GTPase activity"/>
    <property type="evidence" value="ECO:0000318"/>
    <property type="project" value="GO_Central"/>
</dbReference>
<dbReference type="PANTHER" id="PTHR42908">
    <property type="entry name" value="TRANSLATION ELONGATION FACTOR-RELATED"/>
    <property type="match status" value="1"/>
</dbReference>
<dbReference type="Gene3D" id="3.30.70.870">
    <property type="entry name" value="Elongation Factor G (Translational Gtpase), domain 3"/>
    <property type="match status" value="1"/>
</dbReference>
<name>A0A1Y1HZX6_KLENI</name>
<dbReference type="FunFam" id="3.30.70.870:FF:000002">
    <property type="entry name" value="Translation elongation factor 2"/>
    <property type="match status" value="1"/>
</dbReference>
<evidence type="ECO:0000256" key="10">
    <source>
        <dbReference type="SAM" id="MobiDB-lite"/>
    </source>
</evidence>
<keyword evidence="12" id="KW-0251">Elongation factor</keyword>
<dbReference type="FunFam" id="3.90.1430.10:FF:000002">
    <property type="entry name" value="Elongation factor like GTPase 1"/>
    <property type="match status" value="1"/>
</dbReference>
<dbReference type="InterPro" id="IPR020568">
    <property type="entry name" value="Ribosomal_Su5_D2-typ_SF"/>
</dbReference>
<dbReference type="EMBL" id="DF237091">
    <property type="protein sequence ID" value="GAQ83282.1"/>
    <property type="molecule type" value="Genomic_DNA"/>
</dbReference>
<dbReference type="GO" id="GO:0042256">
    <property type="term" value="P:cytosolic ribosome assembly"/>
    <property type="evidence" value="ECO:0000318"/>
    <property type="project" value="GO_Central"/>
</dbReference>
<proteinExistence type="predicted"/>
<dbReference type="InterPro" id="IPR035647">
    <property type="entry name" value="EFG_III/V"/>
</dbReference>
<dbReference type="GO" id="GO:1990904">
    <property type="term" value="C:ribonucleoprotein complex"/>
    <property type="evidence" value="ECO:0000318"/>
    <property type="project" value="GO_Central"/>
</dbReference>
<dbReference type="NCBIfam" id="TIGR00231">
    <property type="entry name" value="small_GTP"/>
    <property type="match status" value="1"/>
</dbReference>
<dbReference type="PANTHER" id="PTHR42908:SF3">
    <property type="entry name" value="ELONGATION FACTOR-LIKE GTPASE 1"/>
    <property type="match status" value="1"/>
</dbReference>
<dbReference type="GO" id="GO:0003746">
    <property type="term" value="F:translation elongation factor activity"/>
    <property type="evidence" value="ECO:0007669"/>
    <property type="project" value="UniProtKB-KW"/>
</dbReference>
<feature type="region of interest" description="Disordered" evidence="10">
    <location>
        <begin position="444"/>
        <end position="466"/>
    </location>
</feature>
<feature type="domain" description="Tr-type G" evidence="11">
    <location>
        <begin position="18"/>
        <end position="267"/>
    </location>
</feature>
<dbReference type="SUPFAM" id="SSF52540">
    <property type="entry name" value="P-loop containing nucleoside triphosphate hydrolases"/>
    <property type="match status" value="1"/>
</dbReference>
<dbReference type="FunFam" id="3.40.50.300:FF:000746">
    <property type="entry name" value="Ribosome assembly protein 1"/>
    <property type="match status" value="1"/>
</dbReference>
<dbReference type="OrthoDB" id="364892at2759"/>
<dbReference type="Pfam" id="PF00679">
    <property type="entry name" value="EFG_C"/>
    <property type="match status" value="1"/>
</dbReference>
<dbReference type="PROSITE" id="PS51722">
    <property type="entry name" value="G_TR_2"/>
    <property type="match status" value="1"/>
</dbReference>
<dbReference type="SUPFAM" id="SSF54211">
    <property type="entry name" value="Ribosomal protein S5 domain 2-like"/>
    <property type="match status" value="1"/>
</dbReference>
<organism evidence="12 13">
    <name type="scientific">Klebsormidium nitens</name>
    <name type="common">Green alga</name>
    <name type="synonym">Ulothrix nitens</name>
    <dbReference type="NCBI Taxonomy" id="105231"/>
    <lineage>
        <taxon>Eukaryota</taxon>
        <taxon>Viridiplantae</taxon>
        <taxon>Streptophyta</taxon>
        <taxon>Klebsormidiophyceae</taxon>
        <taxon>Klebsormidiales</taxon>
        <taxon>Klebsormidiaceae</taxon>
        <taxon>Klebsormidium</taxon>
    </lineage>
</organism>
<dbReference type="Gene3D" id="3.40.50.300">
    <property type="entry name" value="P-loop containing nucleotide triphosphate hydrolases"/>
    <property type="match status" value="1"/>
</dbReference>
<dbReference type="InterPro" id="IPR000640">
    <property type="entry name" value="EFG_V-like"/>
</dbReference>